<dbReference type="InterPro" id="IPR029044">
    <property type="entry name" value="Nucleotide-diphossugar_trans"/>
</dbReference>
<dbReference type="InterPro" id="IPR050834">
    <property type="entry name" value="Glycosyltransf_2"/>
</dbReference>
<dbReference type="RefSeq" id="WP_243362587.1">
    <property type="nucleotide sequence ID" value="NZ_JALGBH010000002.1"/>
</dbReference>
<keyword evidence="1" id="KW-0472">Membrane</keyword>
<evidence type="ECO:0000313" key="4">
    <source>
        <dbReference type="Proteomes" id="UP001165460"/>
    </source>
</evidence>
<evidence type="ECO:0000256" key="1">
    <source>
        <dbReference type="SAM" id="Phobius"/>
    </source>
</evidence>
<feature type="transmembrane region" description="Helical" evidence="1">
    <location>
        <begin position="241"/>
        <end position="258"/>
    </location>
</feature>
<keyword evidence="4" id="KW-1185">Reference proteome</keyword>
<reference evidence="3" key="1">
    <citation type="submission" date="2022-03" db="EMBL/GenBank/DDBJ databases">
        <authorList>
            <person name="Woo C.Y."/>
        </authorList>
    </citation>
    <scope>NUCLEOTIDE SEQUENCE</scope>
    <source>
        <strain evidence="3">CYS-01</strain>
    </source>
</reference>
<accession>A0ABS9ZYK7</accession>
<dbReference type="CDD" id="cd00761">
    <property type="entry name" value="Glyco_tranf_GTA_type"/>
    <property type="match status" value="1"/>
</dbReference>
<dbReference type="PANTHER" id="PTHR43685:SF3">
    <property type="entry name" value="SLR2126 PROTEIN"/>
    <property type="match status" value="1"/>
</dbReference>
<feature type="transmembrane region" description="Helical" evidence="1">
    <location>
        <begin position="218"/>
        <end position="235"/>
    </location>
</feature>
<protein>
    <submittedName>
        <fullName evidence="3">Glycosyltransferase</fullName>
    </submittedName>
</protein>
<dbReference type="EMBL" id="JALGBH010000002">
    <property type="protein sequence ID" value="MCJ0743411.1"/>
    <property type="molecule type" value="Genomic_DNA"/>
</dbReference>
<evidence type="ECO:0000313" key="3">
    <source>
        <dbReference type="EMBL" id="MCJ0743411.1"/>
    </source>
</evidence>
<feature type="transmembrane region" description="Helical" evidence="1">
    <location>
        <begin position="270"/>
        <end position="288"/>
    </location>
</feature>
<comment type="caution">
    <text evidence="3">The sequence shown here is derived from an EMBL/GenBank/DDBJ whole genome shotgun (WGS) entry which is preliminary data.</text>
</comment>
<dbReference type="InterPro" id="IPR001173">
    <property type="entry name" value="Glyco_trans_2-like"/>
</dbReference>
<proteinExistence type="predicted"/>
<organism evidence="3 4">
    <name type="scientific">Pedobacter montanisoli</name>
    <dbReference type="NCBI Taxonomy" id="2923277"/>
    <lineage>
        <taxon>Bacteria</taxon>
        <taxon>Pseudomonadati</taxon>
        <taxon>Bacteroidota</taxon>
        <taxon>Sphingobacteriia</taxon>
        <taxon>Sphingobacteriales</taxon>
        <taxon>Sphingobacteriaceae</taxon>
        <taxon>Pedobacter</taxon>
    </lineage>
</organism>
<name>A0ABS9ZYK7_9SPHI</name>
<dbReference type="SUPFAM" id="SSF53448">
    <property type="entry name" value="Nucleotide-diphospho-sugar transferases"/>
    <property type="match status" value="1"/>
</dbReference>
<evidence type="ECO:0000259" key="2">
    <source>
        <dbReference type="Pfam" id="PF00535"/>
    </source>
</evidence>
<feature type="domain" description="Glycosyltransferase 2-like" evidence="2">
    <location>
        <begin position="4"/>
        <end position="114"/>
    </location>
</feature>
<keyword evidence="1" id="KW-0812">Transmembrane</keyword>
<gene>
    <name evidence="3" type="ORF">MMF97_11855</name>
</gene>
<keyword evidence="1" id="KW-1133">Transmembrane helix</keyword>
<dbReference type="Proteomes" id="UP001165460">
    <property type="component" value="Unassembled WGS sequence"/>
</dbReference>
<dbReference type="Pfam" id="PF00535">
    <property type="entry name" value="Glycos_transf_2"/>
    <property type="match status" value="1"/>
</dbReference>
<dbReference type="PANTHER" id="PTHR43685">
    <property type="entry name" value="GLYCOSYLTRANSFERASE"/>
    <property type="match status" value="1"/>
</dbReference>
<sequence length="301" mass="35003">MRLARQNIDSALFEVIVVSDGPDEQTRSMVNKIAKRGTIHLKYIEPDRKNGPAYARNIGWLSAKGQLVAFTDDDCLPQTDWLKTVLKHYKGEELIAYSGSTLVPISNKPHDFELNTAKLQHADFITANCVCTKKALIQIGGFDRRFKLAWREDSDLEFKLIEQCIPIIKLEDAYVVHPVRRFPWAVSIKEQRKVIYDALLFKKYPELYRRKISRQTAWNYYLVLLFTLLFVYFILNGSPYLAFANLCALFALIINFAWKRTKNADRSLKHVSEMLFTSFIIPYVAIYWKTYGALKYRVLLL</sequence>
<dbReference type="Gene3D" id="3.90.550.10">
    <property type="entry name" value="Spore Coat Polysaccharide Biosynthesis Protein SpsA, Chain A"/>
    <property type="match status" value="1"/>
</dbReference>